<dbReference type="PANTHER" id="PTHR37463:SF1">
    <property type="entry name" value="DUF2256 DOMAIN-CONTAINING PROTEIN"/>
    <property type="match status" value="1"/>
</dbReference>
<sequence>MHKKANLPTKICPICLRPFHWRKKWQTCWEQVIYCSQRCRQKKYSLNTVRQHNIHPEES</sequence>
<dbReference type="AlphaFoldDB" id="A0A850QKR4"/>
<reference evidence="1 2" key="1">
    <citation type="submission" date="2020-06" db="EMBL/GenBank/DDBJ databases">
        <title>Photobacterium damselae subsp. damselae comparative genomics.</title>
        <authorList>
            <person name="Osorio C.R."/>
        </authorList>
    </citation>
    <scope>NUCLEOTIDE SEQUENCE [LARGE SCALE GENOMIC DNA]</scope>
    <source>
        <strain evidence="1 2">TW250/03</strain>
    </source>
</reference>
<protein>
    <submittedName>
        <fullName evidence="1">DUF2256 domain-containing protein</fullName>
    </submittedName>
</protein>
<dbReference type="InterPro" id="IPR017136">
    <property type="entry name" value="UCP037205"/>
</dbReference>
<name>A0A850QKR4_PHODD</name>
<gene>
    <name evidence="1" type="ORF">HWA77_01155</name>
</gene>
<organism evidence="1 2">
    <name type="scientific">Photobacterium damselae subsp. damselae</name>
    <name type="common">Listonella damsela</name>
    <dbReference type="NCBI Taxonomy" id="85581"/>
    <lineage>
        <taxon>Bacteria</taxon>
        <taxon>Pseudomonadati</taxon>
        <taxon>Pseudomonadota</taxon>
        <taxon>Gammaproteobacteria</taxon>
        <taxon>Vibrionales</taxon>
        <taxon>Vibrionaceae</taxon>
        <taxon>Photobacterium</taxon>
    </lineage>
</organism>
<comment type="caution">
    <text evidence="1">The sequence shown here is derived from an EMBL/GenBank/DDBJ whole genome shotgun (WGS) entry which is preliminary data.</text>
</comment>
<dbReference type="EMBL" id="JABXOR010000073">
    <property type="protein sequence ID" value="NVO98811.1"/>
    <property type="molecule type" value="Genomic_DNA"/>
</dbReference>
<dbReference type="PANTHER" id="PTHR37463">
    <property type="entry name" value="GSL3115 PROTEIN"/>
    <property type="match status" value="1"/>
</dbReference>
<evidence type="ECO:0000313" key="1">
    <source>
        <dbReference type="EMBL" id="NVO98811.1"/>
    </source>
</evidence>
<evidence type="ECO:0000313" key="2">
    <source>
        <dbReference type="Proteomes" id="UP000533429"/>
    </source>
</evidence>
<proteinExistence type="predicted"/>
<accession>A0A850QKR4</accession>
<dbReference type="Proteomes" id="UP000533429">
    <property type="component" value="Unassembled WGS sequence"/>
</dbReference>
<dbReference type="Pfam" id="PF10013">
    <property type="entry name" value="DUF2256"/>
    <property type="match status" value="1"/>
</dbReference>